<dbReference type="PANTHER" id="PTHR30352">
    <property type="entry name" value="PYRUVATE FORMATE-LYASE-ACTIVATING ENZYME"/>
    <property type="match status" value="1"/>
</dbReference>
<dbReference type="EC" id="1.97.1.4" evidence="10"/>
<keyword evidence="10" id="KW-0963">Cytoplasm</keyword>
<dbReference type="GO" id="GO:0016829">
    <property type="term" value="F:lyase activity"/>
    <property type="evidence" value="ECO:0007669"/>
    <property type="project" value="UniProtKB-KW"/>
</dbReference>
<dbReference type="STRING" id="1397694.GCA_000702585_02925"/>
<dbReference type="OrthoDB" id="9782387at2"/>
<dbReference type="GO" id="GO:0005737">
    <property type="term" value="C:cytoplasm"/>
    <property type="evidence" value="ECO:0007669"/>
    <property type="project" value="UniProtKB-SubCell"/>
</dbReference>
<dbReference type="Pfam" id="PF04055">
    <property type="entry name" value="Radical_SAM"/>
    <property type="match status" value="1"/>
</dbReference>
<reference evidence="13" key="2">
    <citation type="submission" date="2022-07" db="EMBL/GenBank/DDBJ databases">
        <title>Complete genome of CX2.</title>
        <authorList>
            <person name="Cao G."/>
        </authorList>
    </citation>
    <scope>NUCLEOTIDE SEQUENCE</scope>
    <source>
        <strain evidence="13">CX2</strain>
    </source>
</reference>
<reference evidence="12 14" key="1">
    <citation type="submission" date="2018-06" db="EMBL/GenBank/DDBJ databases">
        <authorList>
            <consortium name="Pathogen Informatics"/>
            <person name="Doyle S."/>
        </authorList>
    </citation>
    <scope>NUCLEOTIDE SEQUENCE [LARGE SCALE GENOMIC DNA]</scope>
    <source>
        <strain evidence="12 14">NCTC13163</strain>
    </source>
</reference>
<protein>
    <recommendedName>
        <fullName evidence="3 10">Pyruvate formate-lyase-activating enzyme</fullName>
        <ecNumber evidence="10">1.97.1.4</ecNumber>
    </recommendedName>
</protein>
<evidence type="ECO:0000256" key="10">
    <source>
        <dbReference type="RuleBase" id="RU362053"/>
    </source>
</evidence>
<dbReference type="RefSeq" id="WP_021067805.1">
    <property type="nucleotide sequence ID" value="NZ_CP085004.1"/>
</dbReference>
<organism evidence="12 14">
    <name type="scientific">Exiguobacterium aurantiacum</name>
    <dbReference type="NCBI Taxonomy" id="33987"/>
    <lineage>
        <taxon>Bacteria</taxon>
        <taxon>Bacillati</taxon>
        <taxon>Bacillota</taxon>
        <taxon>Bacilli</taxon>
        <taxon>Bacillales</taxon>
        <taxon>Bacillales Family XII. Incertae Sedis</taxon>
        <taxon>Exiguobacterium</taxon>
    </lineage>
</organism>
<dbReference type="EMBL" id="UGGP01000001">
    <property type="protein sequence ID" value="STO09044.1"/>
    <property type="molecule type" value="Genomic_DNA"/>
</dbReference>
<evidence type="ECO:0000256" key="8">
    <source>
        <dbReference type="ARBA" id="ARBA00023004"/>
    </source>
</evidence>
<keyword evidence="5 10" id="KW-0949">S-adenosyl-L-methionine</keyword>
<evidence type="ECO:0000259" key="11">
    <source>
        <dbReference type="PROSITE" id="PS51918"/>
    </source>
</evidence>
<evidence type="ECO:0000313" key="14">
    <source>
        <dbReference type="Proteomes" id="UP000254060"/>
    </source>
</evidence>
<evidence type="ECO:0000313" key="15">
    <source>
        <dbReference type="Proteomes" id="UP001060325"/>
    </source>
</evidence>
<dbReference type="InterPro" id="IPR034457">
    <property type="entry name" value="Organic_radical-activating"/>
</dbReference>
<comment type="function">
    <text evidence="1 10">Activation of pyruvate formate-lyase under anaerobic conditions by generation of an organic free radical, using S-adenosylmethionine and reduced flavodoxin as cosubstrates to produce 5'-deoxy-adenosine.</text>
</comment>
<evidence type="ECO:0000256" key="1">
    <source>
        <dbReference type="ARBA" id="ARBA00003141"/>
    </source>
</evidence>
<keyword evidence="12" id="KW-0670">Pyruvate</keyword>
<dbReference type="Gene3D" id="3.20.20.70">
    <property type="entry name" value="Aldolase class I"/>
    <property type="match status" value="1"/>
</dbReference>
<comment type="cofactor">
    <cofactor evidence="10">
        <name>[4Fe-4S] cluster</name>
        <dbReference type="ChEBI" id="CHEBI:49883"/>
    </cofactor>
    <text evidence="10">Binds 1 [4Fe-4S] cluster. The cluster is coordinated with 3 cysteines and an exchangeable S-adenosyl-L-methionine.</text>
</comment>
<proteinExistence type="inferred from homology"/>
<dbReference type="AlphaFoldDB" id="A0A377FWU8"/>
<evidence type="ECO:0000313" key="13">
    <source>
        <dbReference type="EMBL" id="UTT42351.1"/>
    </source>
</evidence>
<dbReference type="SUPFAM" id="SSF102114">
    <property type="entry name" value="Radical SAM enzymes"/>
    <property type="match status" value="1"/>
</dbReference>
<dbReference type="InterPro" id="IPR007197">
    <property type="entry name" value="rSAM"/>
</dbReference>
<comment type="similarity">
    <text evidence="2 10">Belongs to the organic radical-activating enzymes family.</text>
</comment>
<dbReference type="Proteomes" id="UP001060325">
    <property type="component" value="Chromosome"/>
</dbReference>
<keyword evidence="8 10" id="KW-0408">Iron</keyword>
<dbReference type="InterPro" id="IPR013785">
    <property type="entry name" value="Aldolase_TIM"/>
</dbReference>
<dbReference type="PROSITE" id="PS51918">
    <property type="entry name" value="RADICAL_SAM"/>
    <property type="match status" value="1"/>
</dbReference>
<keyword evidence="4 10" id="KW-0004">4Fe-4S</keyword>
<dbReference type="SFLD" id="SFLDS00029">
    <property type="entry name" value="Radical_SAM"/>
    <property type="match status" value="1"/>
</dbReference>
<evidence type="ECO:0000313" key="12">
    <source>
        <dbReference type="EMBL" id="STO09044.1"/>
    </source>
</evidence>
<dbReference type="GO" id="GO:0043365">
    <property type="term" value="F:[formate-C-acetyltransferase]-activating enzyme activity"/>
    <property type="evidence" value="ECO:0007669"/>
    <property type="project" value="UniProtKB-UniRule"/>
</dbReference>
<dbReference type="PANTHER" id="PTHR30352:SF5">
    <property type="entry name" value="PYRUVATE FORMATE-LYASE 1-ACTIVATING ENZYME"/>
    <property type="match status" value="1"/>
</dbReference>
<evidence type="ECO:0000256" key="5">
    <source>
        <dbReference type="ARBA" id="ARBA00022691"/>
    </source>
</evidence>
<dbReference type="GO" id="GO:0046872">
    <property type="term" value="F:metal ion binding"/>
    <property type="evidence" value="ECO:0007669"/>
    <property type="project" value="UniProtKB-UniRule"/>
</dbReference>
<evidence type="ECO:0000256" key="7">
    <source>
        <dbReference type="ARBA" id="ARBA00023002"/>
    </source>
</evidence>
<dbReference type="InterPro" id="IPR058240">
    <property type="entry name" value="rSAM_sf"/>
</dbReference>
<keyword evidence="15" id="KW-1185">Reference proteome</keyword>
<accession>A0A377FWU8</accession>
<keyword evidence="6 10" id="KW-0479">Metal-binding</keyword>
<evidence type="ECO:0000256" key="9">
    <source>
        <dbReference type="ARBA" id="ARBA00023014"/>
    </source>
</evidence>
<keyword evidence="9 10" id="KW-0411">Iron-sulfur</keyword>
<dbReference type="NCBIfam" id="TIGR02493">
    <property type="entry name" value="PFLA"/>
    <property type="match status" value="1"/>
</dbReference>
<dbReference type="SFLD" id="SFLDG01066">
    <property type="entry name" value="organic_radical-activating_enz"/>
    <property type="match status" value="1"/>
</dbReference>
<gene>
    <name evidence="12" type="primary">pflA_2</name>
    <name evidence="13" type="synonym">pflA</name>
    <name evidence="12" type="ORF">NCTC13163_02439</name>
    <name evidence="13" type="ORF">NMQ00_12495</name>
</gene>
<evidence type="ECO:0000256" key="4">
    <source>
        <dbReference type="ARBA" id="ARBA00022485"/>
    </source>
</evidence>
<dbReference type="EMBL" id="CP101462">
    <property type="protein sequence ID" value="UTT42351.1"/>
    <property type="molecule type" value="Genomic_DNA"/>
</dbReference>
<keyword evidence="7 10" id="KW-0560">Oxidoreductase</keyword>
<evidence type="ECO:0000256" key="6">
    <source>
        <dbReference type="ARBA" id="ARBA00022723"/>
    </source>
</evidence>
<feature type="domain" description="Radical SAM core" evidence="11">
    <location>
        <begin position="15"/>
        <end position="237"/>
    </location>
</feature>
<dbReference type="PROSITE" id="PS01087">
    <property type="entry name" value="RADICAL_ACTIVATING"/>
    <property type="match status" value="1"/>
</dbReference>
<dbReference type="GO" id="GO:0051539">
    <property type="term" value="F:4 iron, 4 sulfur cluster binding"/>
    <property type="evidence" value="ECO:0007669"/>
    <property type="project" value="UniProtKB-UniRule"/>
</dbReference>
<dbReference type="InterPro" id="IPR012838">
    <property type="entry name" value="PFL1_activating"/>
</dbReference>
<dbReference type="CDD" id="cd01335">
    <property type="entry name" value="Radical_SAM"/>
    <property type="match status" value="1"/>
</dbReference>
<evidence type="ECO:0000256" key="2">
    <source>
        <dbReference type="ARBA" id="ARBA00009777"/>
    </source>
</evidence>
<name>A0A377FWU8_9BACL</name>
<dbReference type="Proteomes" id="UP000254060">
    <property type="component" value="Unassembled WGS sequence"/>
</dbReference>
<keyword evidence="12" id="KW-0456">Lyase</keyword>
<dbReference type="SMR" id="A0A377FWU8"/>
<comment type="catalytic activity">
    <reaction evidence="10">
        <text>glycyl-[formate C-acetyltransferase] + reduced [flavodoxin] + S-adenosyl-L-methionine = glycin-2-yl radical-[formate C-acetyltransferase] + semiquinone [flavodoxin] + 5'-deoxyadenosine + L-methionine + H(+)</text>
        <dbReference type="Rhea" id="RHEA:19225"/>
        <dbReference type="Rhea" id="RHEA-COMP:10622"/>
        <dbReference type="Rhea" id="RHEA-COMP:12190"/>
        <dbReference type="Rhea" id="RHEA-COMP:12191"/>
        <dbReference type="Rhea" id="RHEA-COMP:14480"/>
        <dbReference type="ChEBI" id="CHEBI:15378"/>
        <dbReference type="ChEBI" id="CHEBI:17319"/>
        <dbReference type="ChEBI" id="CHEBI:29947"/>
        <dbReference type="ChEBI" id="CHEBI:32722"/>
        <dbReference type="ChEBI" id="CHEBI:57618"/>
        <dbReference type="ChEBI" id="CHEBI:57844"/>
        <dbReference type="ChEBI" id="CHEBI:59789"/>
        <dbReference type="ChEBI" id="CHEBI:140311"/>
        <dbReference type="EC" id="1.97.1.4"/>
    </reaction>
</comment>
<comment type="subcellular location">
    <subcellularLocation>
        <location evidence="10">Cytoplasm</location>
    </subcellularLocation>
</comment>
<dbReference type="InterPro" id="IPR001989">
    <property type="entry name" value="Radical_activat_CS"/>
</dbReference>
<sequence>MTMGYVHSVESFGTVDGPGIRFIVFLQGCALRCLYCHNADTWDFKKNNHRSAEDVIQEALSYRPFMEASKGGITISGGDPLAQPEFLEALLREAKKHGLHTTLDTSGALRPPNLDAILDHTDLVLLDIKHIDDDMCKKLTGRSNVNTLALAEHLSERGTKMWIRHVLVPEWTLDEGALRRTAAFIQKLDHVEKVEILPYHEMGVYKWEALGLDYPLKGIKPPTTEEVEWAEGILQGTV</sequence>
<evidence type="ECO:0000256" key="3">
    <source>
        <dbReference type="ARBA" id="ARBA00021356"/>
    </source>
</evidence>